<name>A0A401PRF2_SCYTO</name>
<organism evidence="1 2">
    <name type="scientific">Scyliorhinus torazame</name>
    <name type="common">Cloudy catshark</name>
    <name type="synonym">Catulus torazame</name>
    <dbReference type="NCBI Taxonomy" id="75743"/>
    <lineage>
        <taxon>Eukaryota</taxon>
        <taxon>Metazoa</taxon>
        <taxon>Chordata</taxon>
        <taxon>Craniata</taxon>
        <taxon>Vertebrata</taxon>
        <taxon>Chondrichthyes</taxon>
        <taxon>Elasmobranchii</taxon>
        <taxon>Galeomorphii</taxon>
        <taxon>Galeoidea</taxon>
        <taxon>Carcharhiniformes</taxon>
        <taxon>Scyliorhinidae</taxon>
        <taxon>Scyliorhinus</taxon>
    </lineage>
</organism>
<feature type="non-terminal residue" evidence="1">
    <location>
        <position position="1"/>
    </location>
</feature>
<dbReference type="Proteomes" id="UP000288216">
    <property type="component" value="Unassembled WGS sequence"/>
</dbReference>
<gene>
    <name evidence="1" type="ORF">scyTo_0019800</name>
</gene>
<reference evidence="1 2" key="1">
    <citation type="journal article" date="2018" name="Nat. Ecol. Evol.">
        <title>Shark genomes provide insights into elasmobranch evolution and the origin of vertebrates.</title>
        <authorList>
            <person name="Hara Y"/>
            <person name="Yamaguchi K"/>
            <person name="Onimaru K"/>
            <person name="Kadota M"/>
            <person name="Koyanagi M"/>
            <person name="Keeley SD"/>
            <person name="Tatsumi K"/>
            <person name="Tanaka K"/>
            <person name="Motone F"/>
            <person name="Kageyama Y"/>
            <person name="Nozu R"/>
            <person name="Adachi N"/>
            <person name="Nishimura O"/>
            <person name="Nakagawa R"/>
            <person name="Tanegashima C"/>
            <person name="Kiyatake I"/>
            <person name="Matsumoto R"/>
            <person name="Murakumo K"/>
            <person name="Nishida K"/>
            <person name="Terakita A"/>
            <person name="Kuratani S"/>
            <person name="Sato K"/>
            <person name="Hyodo S Kuraku.S."/>
        </authorList>
    </citation>
    <scope>NUCLEOTIDE SEQUENCE [LARGE SCALE GENOMIC DNA]</scope>
</reference>
<comment type="caution">
    <text evidence="1">The sequence shown here is derived from an EMBL/GenBank/DDBJ whole genome shotgun (WGS) entry which is preliminary data.</text>
</comment>
<proteinExistence type="predicted"/>
<protein>
    <submittedName>
        <fullName evidence="1">Uncharacterized protein</fullName>
    </submittedName>
</protein>
<sequence length="96" mass="10783">DSIASTPQDPISSLVAIINITTSPGTRKEPDIAEVKSSDRMCTNVTRSITFGRHELTPYRDVSIMDADDLERTDNDQRIHRYVQKGLPCIPRLRAD</sequence>
<accession>A0A401PRF2</accession>
<keyword evidence="2" id="KW-1185">Reference proteome</keyword>
<evidence type="ECO:0000313" key="2">
    <source>
        <dbReference type="Proteomes" id="UP000288216"/>
    </source>
</evidence>
<dbReference type="AlphaFoldDB" id="A0A401PRF2"/>
<evidence type="ECO:0000313" key="1">
    <source>
        <dbReference type="EMBL" id="GCB75709.1"/>
    </source>
</evidence>
<dbReference type="EMBL" id="BFAA01015118">
    <property type="protein sequence ID" value="GCB75709.1"/>
    <property type="molecule type" value="Genomic_DNA"/>
</dbReference>